<feature type="compositionally biased region" description="Basic residues" evidence="1">
    <location>
        <begin position="75"/>
        <end position="84"/>
    </location>
</feature>
<organism evidence="2 3">
    <name type="scientific">Duganella phyllosphaerae</name>
    <dbReference type="NCBI Taxonomy" id="762836"/>
    <lineage>
        <taxon>Bacteria</taxon>
        <taxon>Pseudomonadati</taxon>
        <taxon>Pseudomonadota</taxon>
        <taxon>Betaproteobacteria</taxon>
        <taxon>Burkholderiales</taxon>
        <taxon>Oxalobacteraceae</taxon>
        <taxon>Telluria group</taxon>
        <taxon>Duganella</taxon>
    </lineage>
</organism>
<feature type="region of interest" description="Disordered" evidence="1">
    <location>
        <begin position="286"/>
        <end position="306"/>
    </location>
</feature>
<reference evidence="3" key="1">
    <citation type="journal article" date="2016" name="Front. Microbiol.">
        <title>Molecular Keys to the Janthinobacterium and Duganella spp. Interaction with the Plant Pathogen Fusarium graminearum.</title>
        <authorList>
            <person name="Haack F.S."/>
            <person name="Poehlein A."/>
            <person name="Kroger C."/>
            <person name="Voigt C.A."/>
            <person name="Piepenbring M."/>
            <person name="Bode H.B."/>
            <person name="Daniel R."/>
            <person name="Schafer W."/>
            <person name="Streit W.R."/>
        </authorList>
    </citation>
    <scope>NUCLEOTIDE SEQUENCE [LARGE SCALE GENOMIC DNA]</scope>
    <source>
        <strain evidence="3">T54</strain>
    </source>
</reference>
<protein>
    <submittedName>
        <fullName evidence="2">Uncharacterized protein</fullName>
    </submittedName>
</protein>
<dbReference type="Proteomes" id="UP000175989">
    <property type="component" value="Unassembled WGS sequence"/>
</dbReference>
<gene>
    <name evidence="2" type="ORF">DUPY_20950</name>
</gene>
<sequence length="369" mass="38639">MRGQPTEQHGEQREPERAVAAAAPVGGGRRQRLRRGHGGQCHDRVGTGMAPADQPRGVVGKGRACHQPGVEAAGQRRRRGKQRGAGRQGQRVAVGFEAHAAGVAKVTEHGHHAVAAQQALVVERRQVIGIEGKRQHPGKTVVAAVETAGELHELLAGLHRAARRQDAQRRRIISLVKAERGRQARAGAMMAAGAAQHAAVGGINGDLGKCRIGEHAVAVQRIELQGAAALLPAMLELHGDLVHLGDAAGKVVLERIDVSSELAPRGLLDIAPGALGAYHGVIPADGRRQQGQQQPGPGPISGGVRTQDNIQGNKSFRMLSQQYVRRVTLRDFCSIYPAAGANRTAIALAAGTMLSSAWCSSGSSGLHSG</sequence>
<comment type="caution">
    <text evidence="2">The sequence shown here is derived from an EMBL/GenBank/DDBJ whole genome shotgun (WGS) entry which is preliminary data.</text>
</comment>
<name>A0A1E7WRV3_9BURK</name>
<feature type="compositionally biased region" description="Basic and acidic residues" evidence="1">
    <location>
        <begin position="8"/>
        <end position="17"/>
    </location>
</feature>
<evidence type="ECO:0000256" key="1">
    <source>
        <dbReference type="SAM" id="MobiDB-lite"/>
    </source>
</evidence>
<proteinExistence type="predicted"/>
<feature type="region of interest" description="Disordered" evidence="1">
    <location>
        <begin position="1"/>
        <end position="90"/>
    </location>
</feature>
<evidence type="ECO:0000313" key="2">
    <source>
        <dbReference type="EMBL" id="OFA02208.1"/>
    </source>
</evidence>
<dbReference type="AlphaFoldDB" id="A0A1E7WRV3"/>
<evidence type="ECO:0000313" key="3">
    <source>
        <dbReference type="Proteomes" id="UP000175989"/>
    </source>
</evidence>
<dbReference type="EMBL" id="LROM01000077">
    <property type="protein sequence ID" value="OFA02208.1"/>
    <property type="molecule type" value="Genomic_DNA"/>
</dbReference>
<keyword evidence="3" id="KW-1185">Reference proteome</keyword>
<accession>A0A1E7WRV3</accession>